<reference evidence="1 2" key="1">
    <citation type="journal article" date="2016" name="Genome Announc.">
        <title>Complete Genome and Plasmid Sequences for Rhodococcus fascians D188 and Draft Sequences for Rhodococcus Isolates PBTS 1 and PBTS 2.</title>
        <authorList>
            <person name="Stamler R.A."/>
            <person name="Vereecke D."/>
            <person name="Zhang Y."/>
            <person name="Schilkey F."/>
            <person name="Devitt N."/>
            <person name="Randall J.J."/>
        </authorList>
    </citation>
    <scope>NUCLEOTIDE SEQUENCE [LARGE SCALE GENOMIC DNA]</scope>
    <source>
        <strain evidence="1 2">PBTS2</strain>
    </source>
</reference>
<dbReference type="Proteomes" id="UP000076038">
    <property type="component" value="Chromosome"/>
</dbReference>
<keyword evidence="2" id="KW-1185">Reference proteome</keyword>
<dbReference type="AlphaFoldDB" id="A0A143QI65"/>
<organism evidence="1 2">
    <name type="scientific">Rhodococcoides fascians</name>
    <name type="common">Rhodococcus fascians</name>
    <dbReference type="NCBI Taxonomy" id="1828"/>
    <lineage>
        <taxon>Bacteria</taxon>
        <taxon>Bacillati</taxon>
        <taxon>Actinomycetota</taxon>
        <taxon>Actinomycetes</taxon>
        <taxon>Mycobacteriales</taxon>
        <taxon>Nocardiaceae</taxon>
        <taxon>Rhodococcoides</taxon>
    </lineage>
</organism>
<evidence type="ECO:0000313" key="2">
    <source>
        <dbReference type="Proteomes" id="UP000076038"/>
    </source>
</evidence>
<dbReference type="EMBL" id="CP015220">
    <property type="protein sequence ID" value="AMY22458.1"/>
    <property type="molecule type" value="Genomic_DNA"/>
</dbReference>
<reference evidence="2" key="2">
    <citation type="submission" date="2016-04" db="EMBL/GenBank/DDBJ databases">
        <title>Complete Genome and Plasmid Sequences for Rhodococcus fascians D188 and Draft Sequences for Rhodococcus spp. Isolates PBTS 1 and PBTS 2.</title>
        <authorList>
            <person name="Stamer R."/>
            <person name="Vereecke D."/>
            <person name="Zhang Y."/>
            <person name="Schilkey F."/>
            <person name="Devitt N."/>
            <person name="Randall J."/>
        </authorList>
    </citation>
    <scope>NUCLEOTIDE SEQUENCE [LARGE SCALE GENOMIC DNA]</scope>
    <source>
        <strain evidence="2">PBTS2</strain>
    </source>
</reference>
<sequence length="46" mass="5312">MTWTPKLRWKFADTLELDSGTNVDASLSVGALWLLSKDCFSQEFFR</sequence>
<dbReference type="KEGG" id="rhs:A3Q41_01147"/>
<evidence type="ECO:0000313" key="1">
    <source>
        <dbReference type="EMBL" id="AMY22458.1"/>
    </source>
</evidence>
<protein>
    <submittedName>
        <fullName evidence="1">Uncharacterized protein</fullName>
    </submittedName>
</protein>
<accession>A0A143QI65</accession>
<gene>
    <name evidence="1" type="ORF">A3Q41_01147</name>
</gene>
<proteinExistence type="predicted"/>
<name>A0A143QI65_RHOFA</name>